<feature type="chain" id="PRO_5039447071" description="Alpha/beta hydrolase fold-5 domain-containing protein" evidence="1">
    <location>
        <begin position="18"/>
        <end position="479"/>
    </location>
</feature>
<gene>
    <name evidence="3" type="ORF">DPMN_001052</name>
</gene>
<dbReference type="Pfam" id="PF12695">
    <property type="entry name" value="Abhydrolase_5"/>
    <property type="match status" value="1"/>
</dbReference>
<organism evidence="3 4">
    <name type="scientific">Dreissena polymorpha</name>
    <name type="common">Zebra mussel</name>
    <name type="synonym">Mytilus polymorpha</name>
    <dbReference type="NCBI Taxonomy" id="45954"/>
    <lineage>
        <taxon>Eukaryota</taxon>
        <taxon>Metazoa</taxon>
        <taxon>Spiralia</taxon>
        <taxon>Lophotrochozoa</taxon>
        <taxon>Mollusca</taxon>
        <taxon>Bivalvia</taxon>
        <taxon>Autobranchia</taxon>
        <taxon>Heteroconchia</taxon>
        <taxon>Euheterodonta</taxon>
        <taxon>Imparidentia</taxon>
        <taxon>Neoheterodontei</taxon>
        <taxon>Myida</taxon>
        <taxon>Dreissenoidea</taxon>
        <taxon>Dreissenidae</taxon>
        <taxon>Dreissena</taxon>
    </lineage>
</organism>
<evidence type="ECO:0000259" key="2">
    <source>
        <dbReference type="Pfam" id="PF12695"/>
    </source>
</evidence>
<dbReference type="GO" id="GO:0016787">
    <property type="term" value="F:hydrolase activity"/>
    <property type="evidence" value="ECO:0007669"/>
    <property type="project" value="InterPro"/>
</dbReference>
<accession>A0A9D4MIM1</accession>
<evidence type="ECO:0000313" key="3">
    <source>
        <dbReference type="EMBL" id="KAH3877193.1"/>
    </source>
</evidence>
<evidence type="ECO:0000256" key="1">
    <source>
        <dbReference type="SAM" id="SignalP"/>
    </source>
</evidence>
<dbReference type="InterPro" id="IPR029058">
    <property type="entry name" value="AB_hydrolase_fold"/>
</dbReference>
<dbReference type="Gene3D" id="3.40.50.1820">
    <property type="entry name" value="alpha/beta hydrolase"/>
    <property type="match status" value="1"/>
</dbReference>
<dbReference type="Proteomes" id="UP000828390">
    <property type="component" value="Unassembled WGS sequence"/>
</dbReference>
<dbReference type="SUPFAM" id="SSF53474">
    <property type="entry name" value="alpha/beta-Hydrolases"/>
    <property type="match status" value="1"/>
</dbReference>
<feature type="domain" description="Alpha/beta hydrolase fold-5" evidence="2">
    <location>
        <begin position="35"/>
        <end position="175"/>
    </location>
</feature>
<feature type="signal peptide" evidence="1">
    <location>
        <begin position="1"/>
        <end position="17"/>
    </location>
</feature>
<keyword evidence="4" id="KW-1185">Reference proteome</keyword>
<dbReference type="AlphaFoldDB" id="A0A9D4MIM1"/>
<reference evidence="3" key="2">
    <citation type="submission" date="2020-11" db="EMBL/GenBank/DDBJ databases">
        <authorList>
            <person name="McCartney M.A."/>
            <person name="Auch B."/>
            <person name="Kono T."/>
            <person name="Mallez S."/>
            <person name="Becker A."/>
            <person name="Gohl D.M."/>
            <person name="Silverstein K.A.T."/>
            <person name="Koren S."/>
            <person name="Bechman K.B."/>
            <person name="Herman A."/>
            <person name="Abrahante J.E."/>
            <person name="Garbe J."/>
        </authorList>
    </citation>
    <scope>NUCLEOTIDE SEQUENCE</scope>
    <source>
        <strain evidence="3">Duluth1</strain>
        <tissue evidence="3">Whole animal</tissue>
    </source>
</reference>
<evidence type="ECO:0000313" key="4">
    <source>
        <dbReference type="Proteomes" id="UP000828390"/>
    </source>
</evidence>
<comment type="caution">
    <text evidence="3">The sequence shown here is derived from an EMBL/GenBank/DDBJ whole genome shotgun (WGS) entry which is preliminary data.</text>
</comment>
<name>A0A9D4MIM1_DREPO</name>
<sequence>MFCITSFIFIVIASVASVKVTLLPPVRNGTDDVAIIVTPGAEIDGLAYQPLAQAIQAQFPGRLWIALLHDFLLKTPNPPELSEGVNLAKASLQKDGFHGDSFFLAGHSLGGVFVADYGLSNSSALLGVLLWASYLTRPRLLRDYPVPLLTISGDIDGLTRITRIVDTFEELENETVNNPRPTSIMYTDPVIVMPGINHGHFAAGTMPPNVVKHDPPADSDVTPNSAHDTIAWHVTNFLIVTLGQPTEMRLVAFAGLKSAFFQTKNIIQPLSTVKSLDQNTMKVSDSTQRCQILFAGPALANRTQVTDSEISEVEVPFSDPKVYVHDMLAHAQTYTHVVMPFDPVDVSLYPQTPKELQALMVSQDGLHRHMPDIPFEKNNLTCKDANMMLYSLALNKSSTEARQRFTERGSTIKFNDDIVSVSKVTWALSDLDVVYGKNGHLEVTSKTIVSGNTGLQFCKLLSPYRAMEWIYIDSLKRNS</sequence>
<dbReference type="OrthoDB" id="188124at2759"/>
<dbReference type="EMBL" id="JAIWYP010000001">
    <property type="protein sequence ID" value="KAH3877193.1"/>
    <property type="molecule type" value="Genomic_DNA"/>
</dbReference>
<keyword evidence="1" id="KW-0732">Signal</keyword>
<dbReference type="InterPro" id="IPR029059">
    <property type="entry name" value="AB_hydrolase_5"/>
</dbReference>
<protein>
    <recommendedName>
        <fullName evidence="2">Alpha/beta hydrolase fold-5 domain-containing protein</fullName>
    </recommendedName>
</protein>
<proteinExistence type="predicted"/>
<reference evidence="3" key="1">
    <citation type="journal article" date="2019" name="bioRxiv">
        <title>The Genome of the Zebra Mussel, Dreissena polymorpha: A Resource for Invasive Species Research.</title>
        <authorList>
            <person name="McCartney M.A."/>
            <person name="Auch B."/>
            <person name="Kono T."/>
            <person name="Mallez S."/>
            <person name="Zhang Y."/>
            <person name="Obille A."/>
            <person name="Becker A."/>
            <person name="Abrahante J.E."/>
            <person name="Garbe J."/>
            <person name="Badalamenti J.P."/>
            <person name="Herman A."/>
            <person name="Mangelson H."/>
            <person name="Liachko I."/>
            <person name="Sullivan S."/>
            <person name="Sone E.D."/>
            <person name="Koren S."/>
            <person name="Silverstein K.A.T."/>
            <person name="Beckman K.B."/>
            <person name="Gohl D.M."/>
        </authorList>
    </citation>
    <scope>NUCLEOTIDE SEQUENCE</scope>
    <source>
        <strain evidence="3">Duluth1</strain>
        <tissue evidence="3">Whole animal</tissue>
    </source>
</reference>